<dbReference type="PANTHER" id="PTHR42850">
    <property type="entry name" value="METALLOPHOSPHOESTERASE"/>
    <property type="match status" value="1"/>
</dbReference>
<evidence type="ECO:0000259" key="1">
    <source>
        <dbReference type="Pfam" id="PF00149"/>
    </source>
</evidence>
<protein>
    <submittedName>
        <fullName evidence="2">Bis(5'-nucleosyl)-tetraphosphatase PrpE [asymmetrical]</fullName>
        <ecNumber evidence="2">3.6.1.17</ecNumber>
    </submittedName>
</protein>
<dbReference type="GO" id="GO:0016791">
    <property type="term" value="F:phosphatase activity"/>
    <property type="evidence" value="ECO:0007669"/>
    <property type="project" value="TreeGrafter"/>
</dbReference>
<sequence length="294" mass="32734">MDQTEKPPNLILTKTIRIQYKYPSFIVPSVRYFDRPIPKREQTLLNFFKKKSAPSKPADDRPCAPDSPVSIIGDVHGCLNLAQSLYEKLGAEDQVVFVGDFVDRGENSADTLIWLRDRQRANPDRVTCLMGNHEVMMIEFLDDPAKRGARWLSHGGLQTLASFGVPGAREIMQPDELMAVSAQLKEAMPDGLEDWIRALPTSWNSGNLWVVHAGANPELPMNSQSEKTFLWGSGAFLREARTDGIWVAHGHTVVDTPEQRASKISTDTGAYHSGRLTAARCLPNGEVYFIQATN</sequence>
<dbReference type="InterPro" id="IPR050126">
    <property type="entry name" value="Ap4A_hydrolase"/>
</dbReference>
<evidence type="ECO:0000313" key="3">
    <source>
        <dbReference type="Proteomes" id="UP000203464"/>
    </source>
</evidence>
<dbReference type="Pfam" id="PF00149">
    <property type="entry name" value="Metallophos"/>
    <property type="match status" value="1"/>
</dbReference>
<dbReference type="GO" id="GO:0004081">
    <property type="term" value="F:bis(5'-nucleosyl)-tetraphosphatase (asymmetrical) activity"/>
    <property type="evidence" value="ECO:0007669"/>
    <property type="project" value="UniProtKB-EC"/>
</dbReference>
<dbReference type="InterPro" id="IPR029052">
    <property type="entry name" value="Metallo-depent_PP-like"/>
</dbReference>
<proteinExistence type="predicted"/>
<keyword evidence="2" id="KW-0378">Hydrolase</keyword>
<dbReference type="EC" id="3.6.1.17" evidence="2"/>
<dbReference type="GO" id="GO:0005737">
    <property type="term" value="C:cytoplasm"/>
    <property type="evidence" value="ECO:0007669"/>
    <property type="project" value="TreeGrafter"/>
</dbReference>
<dbReference type="InterPro" id="IPR004843">
    <property type="entry name" value="Calcineurin-like_PHP"/>
</dbReference>
<dbReference type="PANTHER" id="PTHR42850:SF4">
    <property type="entry name" value="ZINC-DEPENDENT ENDOPOLYPHOSPHATASE"/>
    <property type="match status" value="1"/>
</dbReference>
<evidence type="ECO:0000313" key="2">
    <source>
        <dbReference type="EMBL" id="SMX45178.1"/>
    </source>
</evidence>
<dbReference type="Gene3D" id="3.60.21.10">
    <property type="match status" value="1"/>
</dbReference>
<organism evidence="2 3">
    <name type="scientific">Octadecabacter ascidiaceicola</name>
    <dbReference type="NCBI Taxonomy" id="1655543"/>
    <lineage>
        <taxon>Bacteria</taxon>
        <taxon>Pseudomonadati</taxon>
        <taxon>Pseudomonadota</taxon>
        <taxon>Alphaproteobacteria</taxon>
        <taxon>Rhodobacterales</taxon>
        <taxon>Roseobacteraceae</taxon>
        <taxon>Octadecabacter</taxon>
    </lineage>
</organism>
<reference evidence="3" key="1">
    <citation type="submission" date="2017-05" db="EMBL/GenBank/DDBJ databases">
        <authorList>
            <person name="Rodrigo-Torres L."/>
            <person name="Arahal R. D."/>
            <person name="Lucena T."/>
        </authorList>
    </citation>
    <scope>NUCLEOTIDE SEQUENCE [LARGE SCALE GENOMIC DNA]</scope>
    <source>
        <strain evidence="3">CECT 8868</strain>
    </source>
</reference>
<dbReference type="GO" id="GO:0008803">
    <property type="term" value="F:bis(5'-nucleosyl)-tetraphosphatase (symmetrical) activity"/>
    <property type="evidence" value="ECO:0007669"/>
    <property type="project" value="TreeGrafter"/>
</dbReference>
<feature type="domain" description="Calcineurin-like phosphoesterase" evidence="1">
    <location>
        <begin position="69"/>
        <end position="254"/>
    </location>
</feature>
<accession>A0A238KR25</accession>
<dbReference type="GO" id="GO:0110154">
    <property type="term" value="P:RNA decapping"/>
    <property type="evidence" value="ECO:0007669"/>
    <property type="project" value="TreeGrafter"/>
</dbReference>
<dbReference type="EMBL" id="FXYD01000007">
    <property type="protein sequence ID" value="SMX45178.1"/>
    <property type="molecule type" value="Genomic_DNA"/>
</dbReference>
<name>A0A238KR25_9RHOB</name>
<dbReference type="Proteomes" id="UP000203464">
    <property type="component" value="Unassembled WGS sequence"/>
</dbReference>
<dbReference type="AlphaFoldDB" id="A0A238KR25"/>
<keyword evidence="3" id="KW-1185">Reference proteome</keyword>
<gene>
    <name evidence="2" type="primary">prpE</name>
    <name evidence="2" type="ORF">OCA8868_03257</name>
</gene>
<dbReference type="SUPFAM" id="SSF56300">
    <property type="entry name" value="Metallo-dependent phosphatases"/>
    <property type="match status" value="1"/>
</dbReference>